<protein>
    <submittedName>
        <fullName evidence="4">HD domain-containing protein</fullName>
    </submittedName>
</protein>
<proteinExistence type="predicted"/>
<dbReference type="AlphaFoldDB" id="A0A7X3IGY9"/>
<dbReference type="Pfam" id="PF13023">
    <property type="entry name" value="HD_3"/>
    <property type="match status" value="1"/>
</dbReference>
<dbReference type="GO" id="GO:0002953">
    <property type="term" value="F:5'-deoxynucleotidase activity"/>
    <property type="evidence" value="ECO:0007669"/>
    <property type="project" value="InterPro"/>
</dbReference>
<name>A0A7X3IGY9_9BACL</name>
<organism evidence="4 5">
    <name type="scientific">Paenibacillus dendrobii</name>
    <dbReference type="NCBI Taxonomy" id="2691084"/>
    <lineage>
        <taxon>Bacteria</taxon>
        <taxon>Bacillati</taxon>
        <taxon>Bacillota</taxon>
        <taxon>Bacilli</taxon>
        <taxon>Bacillales</taxon>
        <taxon>Paenibacillaceae</taxon>
        <taxon>Paenibacillus</taxon>
    </lineage>
</organism>
<dbReference type="SUPFAM" id="SSF109604">
    <property type="entry name" value="HD-domain/PDEase-like"/>
    <property type="match status" value="1"/>
</dbReference>
<dbReference type="EMBL" id="WUBI01000001">
    <property type="protein sequence ID" value="MWV43615.1"/>
    <property type="molecule type" value="Genomic_DNA"/>
</dbReference>
<evidence type="ECO:0000256" key="1">
    <source>
        <dbReference type="ARBA" id="ARBA00022723"/>
    </source>
</evidence>
<dbReference type="Gene3D" id="1.10.3210.10">
    <property type="entry name" value="Hypothetical protein af1432"/>
    <property type="match status" value="1"/>
</dbReference>
<evidence type="ECO:0000313" key="4">
    <source>
        <dbReference type="EMBL" id="MWV43615.1"/>
    </source>
</evidence>
<reference evidence="4 5" key="1">
    <citation type="submission" date="2019-12" db="EMBL/GenBank/DDBJ databases">
        <title>Paenibacillus sp. nov., an endophytic bacterium isolated from the stem of Dendrobium.</title>
        <authorList>
            <person name="Zhao R."/>
        </authorList>
    </citation>
    <scope>NUCLEOTIDE SEQUENCE [LARGE SCALE GENOMIC DNA]</scope>
    <source>
        <strain evidence="4 5">HJL G12</strain>
    </source>
</reference>
<keyword evidence="2" id="KW-0378">Hydrolase</keyword>
<evidence type="ECO:0000259" key="3">
    <source>
        <dbReference type="Pfam" id="PF13023"/>
    </source>
</evidence>
<feature type="domain" description="HD" evidence="3">
    <location>
        <begin position="16"/>
        <end position="167"/>
    </location>
</feature>
<gene>
    <name evidence="4" type="ORF">GRF59_08200</name>
</gene>
<dbReference type="InterPro" id="IPR039356">
    <property type="entry name" value="YfbR/HDDC2"/>
</dbReference>
<sequence>MMNERLSCQIEFIREVDKLKTIFRQTYLMDSTRNENDAEHSWHITLMAWLLEEHSTNKQVNILRVMKMLLVHDVVEIDAGDTFAYDEQGQEGKFERERMAAERIFGLLPPDQSEEMMELWLEFEQRKTTDSLYAAAMDRIQPLFHNYYTQGKAWQEHEVTSGRVLARIGFLETELPDVHSLVCQLIHDAVDKGYLLP</sequence>
<comment type="caution">
    <text evidence="4">The sequence shown here is derived from an EMBL/GenBank/DDBJ whole genome shotgun (WGS) entry which is preliminary data.</text>
</comment>
<keyword evidence="5" id="KW-1185">Reference proteome</keyword>
<dbReference type="Proteomes" id="UP000460318">
    <property type="component" value="Unassembled WGS sequence"/>
</dbReference>
<accession>A0A7X3IGY9</accession>
<dbReference type="GO" id="GO:0005737">
    <property type="term" value="C:cytoplasm"/>
    <property type="evidence" value="ECO:0007669"/>
    <property type="project" value="TreeGrafter"/>
</dbReference>
<evidence type="ECO:0000256" key="2">
    <source>
        <dbReference type="ARBA" id="ARBA00022801"/>
    </source>
</evidence>
<evidence type="ECO:0000313" key="5">
    <source>
        <dbReference type="Proteomes" id="UP000460318"/>
    </source>
</evidence>
<keyword evidence="1" id="KW-0479">Metal-binding</keyword>
<dbReference type="GO" id="GO:0046872">
    <property type="term" value="F:metal ion binding"/>
    <property type="evidence" value="ECO:0007669"/>
    <property type="project" value="UniProtKB-KW"/>
</dbReference>
<dbReference type="PANTHER" id="PTHR11845">
    <property type="entry name" value="5'-DEOXYNUCLEOTIDASE HDDC2"/>
    <property type="match status" value="1"/>
</dbReference>
<dbReference type="InterPro" id="IPR006674">
    <property type="entry name" value="HD_domain"/>
</dbReference>
<dbReference type="PANTHER" id="PTHR11845:SF13">
    <property type="entry name" value="5'-DEOXYNUCLEOTIDASE HDDC2"/>
    <property type="match status" value="1"/>
</dbReference>